<comment type="subunit">
    <text evidence="4">Part of a tri-snRNP complex.</text>
</comment>
<evidence type="ECO:0000256" key="1">
    <source>
        <dbReference type="ARBA" id="ARBA00003632"/>
    </source>
</evidence>
<evidence type="ECO:0000256" key="5">
    <source>
        <dbReference type="ARBA" id="ARBA00022664"/>
    </source>
</evidence>
<comment type="function">
    <text evidence="1">May play a role in mRNA splicing.</text>
</comment>
<dbReference type="PANTHER" id="PTHR31077:SF1">
    <property type="entry name" value="U4_U6.U5 SMALL NUCLEAR RIBONUCLEOPROTEIN 27 KDA PROTEIN"/>
    <property type="match status" value="1"/>
</dbReference>
<sequence>METQNHDGDGDDDESAMMAMLGFSGFTTTKGTHVPGTDVSGADVRKPRTYRQYMNRRGGFNRPLDKVT</sequence>
<keyword evidence="6" id="KW-0508">mRNA splicing</keyword>
<dbReference type="InterPro" id="IPR013957">
    <property type="entry name" value="SNRNP27"/>
</dbReference>
<organism evidence="10 11">
    <name type="scientific">Syncephalis pseudoplumigaleata</name>
    <dbReference type="NCBI Taxonomy" id="1712513"/>
    <lineage>
        <taxon>Eukaryota</taxon>
        <taxon>Fungi</taxon>
        <taxon>Fungi incertae sedis</taxon>
        <taxon>Zoopagomycota</taxon>
        <taxon>Zoopagomycotina</taxon>
        <taxon>Zoopagomycetes</taxon>
        <taxon>Zoopagales</taxon>
        <taxon>Piptocephalidaceae</taxon>
        <taxon>Syncephalis</taxon>
    </lineage>
</organism>
<keyword evidence="11" id="KW-1185">Reference proteome</keyword>
<keyword evidence="7" id="KW-0539">Nucleus</keyword>
<proteinExistence type="inferred from homology"/>
<evidence type="ECO:0000256" key="6">
    <source>
        <dbReference type="ARBA" id="ARBA00023187"/>
    </source>
</evidence>
<protein>
    <recommendedName>
        <fullName evidence="9">U4/U6.U5 small nuclear ribonucleoprotein 27kDa protein domain-containing protein</fullName>
    </recommendedName>
</protein>
<comment type="subcellular location">
    <subcellularLocation>
        <location evidence="2">Nucleus</location>
    </subcellularLocation>
</comment>
<dbReference type="EMBL" id="KZ989914">
    <property type="protein sequence ID" value="RKP25031.1"/>
    <property type="molecule type" value="Genomic_DNA"/>
</dbReference>
<evidence type="ECO:0000256" key="2">
    <source>
        <dbReference type="ARBA" id="ARBA00004123"/>
    </source>
</evidence>
<dbReference type="GO" id="GO:0006397">
    <property type="term" value="P:mRNA processing"/>
    <property type="evidence" value="ECO:0007669"/>
    <property type="project" value="UniProtKB-KW"/>
</dbReference>
<evidence type="ECO:0000313" key="11">
    <source>
        <dbReference type="Proteomes" id="UP000278143"/>
    </source>
</evidence>
<evidence type="ECO:0000256" key="8">
    <source>
        <dbReference type="SAM" id="MobiDB-lite"/>
    </source>
</evidence>
<dbReference type="AlphaFoldDB" id="A0A4P9Z025"/>
<dbReference type="GO" id="GO:0071011">
    <property type="term" value="C:precatalytic spliceosome"/>
    <property type="evidence" value="ECO:0007669"/>
    <property type="project" value="TreeGrafter"/>
</dbReference>
<feature type="domain" description="U4/U6.U5 small nuclear ribonucleoprotein 27kDa protein" evidence="9">
    <location>
        <begin position="12"/>
        <end position="67"/>
    </location>
</feature>
<evidence type="ECO:0000259" key="9">
    <source>
        <dbReference type="Pfam" id="PF08648"/>
    </source>
</evidence>
<dbReference type="GO" id="GO:0008380">
    <property type="term" value="P:RNA splicing"/>
    <property type="evidence" value="ECO:0007669"/>
    <property type="project" value="UniProtKB-KW"/>
</dbReference>
<gene>
    <name evidence="10" type="ORF">SYNPS1DRAFT_16248</name>
</gene>
<dbReference type="PANTHER" id="PTHR31077">
    <property type="entry name" value="U4/U6.U5 SMALL NUCLEAR RIBONUCLEOPROTEIN 27 KDA PROTEIN"/>
    <property type="match status" value="1"/>
</dbReference>
<reference evidence="11" key="1">
    <citation type="journal article" date="2018" name="Nat. Microbiol.">
        <title>Leveraging single-cell genomics to expand the fungal tree of life.</title>
        <authorList>
            <person name="Ahrendt S.R."/>
            <person name="Quandt C.A."/>
            <person name="Ciobanu D."/>
            <person name="Clum A."/>
            <person name="Salamov A."/>
            <person name="Andreopoulos B."/>
            <person name="Cheng J.F."/>
            <person name="Woyke T."/>
            <person name="Pelin A."/>
            <person name="Henrissat B."/>
            <person name="Reynolds N.K."/>
            <person name="Benny G.L."/>
            <person name="Smith M.E."/>
            <person name="James T.Y."/>
            <person name="Grigoriev I.V."/>
        </authorList>
    </citation>
    <scope>NUCLEOTIDE SEQUENCE [LARGE SCALE GENOMIC DNA]</scope>
    <source>
        <strain evidence="11">Benny S71-1</strain>
    </source>
</reference>
<accession>A0A4P9Z025</accession>
<evidence type="ECO:0000313" key="10">
    <source>
        <dbReference type="EMBL" id="RKP25031.1"/>
    </source>
</evidence>
<dbReference type="Pfam" id="PF08648">
    <property type="entry name" value="SNRNP27"/>
    <property type="match status" value="1"/>
</dbReference>
<dbReference type="Proteomes" id="UP000278143">
    <property type="component" value="Unassembled WGS sequence"/>
</dbReference>
<evidence type="ECO:0000256" key="7">
    <source>
        <dbReference type="ARBA" id="ARBA00023242"/>
    </source>
</evidence>
<dbReference type="OrthoDB" id="21368at2759"/>
<evidence type="ECO:0000256" key="4">
    <source>
        <dbReference type="ARBA" id="ARBA00011825"/>
    </source>
</evidence>
<comment type="similarity">
    <text evidence="3">Belongs to the SNUT3 family.</text>
</comment>
<name>A0A4P9Z025_9FUNG</name>
<keyword evidence="5" id="KW-0507">mRNA processing</keyword>
<feature type="region of interest" description="Disordered" evidence="8">
    <location>
        <begin position="26"/>
        <end position="68"/>
    </location>
</feature>
<evidence type="ECO:0000256" key="3">
    <source>
        <dbReference type="ARBA" id="ARBA00008218"/>
    </source>
</evidence>